<dbReference type="STRING" id="436010.A0A166AAU1"/>
<feature type="transmembrane region" description="Helical" evidence="6">
    <location>
        <begin position="359"/>
        <end position="382"/>
    </location>
</feature>
<feature type="transmembrane region" description="Helical" evidence="6">
    <location>
        <begin position="90"/>
        <end position="112"/>
    </location>
</feature>
<dbReference type="InterPro" id="IPR002921">
    <property type="entry name" value="Fungal_lipase-type"/>
</dbReference>
<dbReference type="CDD" id="cd00519">
    <property type="entry name" value="Lipase_3"/>
    <property type="match status" value="1"/>
</dbReference>
<feature type="region of interest" description="Disordered" evidence="5">
    <location>
        <begin position="32"/>
        <end position="51"/>
    </location>
</feature>
<dbReference type="EMBL" id="KV417663">
    <property type="protein sequence ID" value="KZP11420.1"/>
    <property type="molecule type" value="Genomic_DNA"/>
</dbReference>
<comment type="catalytic activity">
    <reaction evidence="4">
        <text>a monoacylglycerol + H2O = glycerol + a fatty acid + H(+)</text>
        <dbReference type="Rhea" id="RHEA:15245"/>
        <dbReference type="ChEBI" id="CHEBI:15377"/>
        <dbReference type="ChEBI" id="CHEBI:15378"/>
        <dbReference type="ChEBI" id="CHEBI:17408"/>
        <dbReference type="ChEBI" id="CHEBI:17754"/>
        <dbReference type="ChEBI" id="CHEBI:28868"/>
    </reaction>
</comment>
<sequence>MATSAKPAAVDDLDETQTRMLNQRVDETVAKAGTPPQFYRNTPHGKKPQPKQLSTTASAIVHYLATSFSNYAVSVLTAPQTLFHDPFGGMLALIEFPFVHIAMWIIWCFFVVAKACGGDKLWDWFSTQYGFGLSAVNMLDPELLYDTSVKQVHNTARKSLSNAYGLPLAPSQVKTFEYEQDEQVTPTRFFNLDIAKSLLILCALVYERDDKLVVEADKVARDETLDPTSRRRQVSKLLLRSTRTVRSRARQWGLNFASISDFINVGGPFCGMFYPASGDERWIVLAVKGTSPDSFSDILADAAISHQNADAFFGGGNVHEGFYASLAPSAEADNDPYANIIYGLKHLARTMRKGSGEKVNLWIAGHSLGSAIASLLHARLLFSPQDLGPDLVLRQGYVYGAPRVASADFISRFDFAASQPFGDTTRSLWRVIDRWDIVTHVPPGLADQEANQDILPETSMLNYGHFGIGVHLTGVTARNPAGWEIEQGSLRGGSRMQIVELEKDPLQELDSQPSGAADRDLTPKTMTILGYTFDPIKAAKSALQLVGPLYDHFPSNYWMRLGLVKADLEVRQSDDPPRTDA</sequence>
<evidence type="ECO:0000256" key="2">
    <source>
        <dbReference type="ARBA" id="ARBA00043996"/>
    </source>
</evidence>
<evidence type="ECO:0000256" key="4">
    <source>
        <dbReference type="ARBA" id="ARBA00048461"/>
    </source>
</evidence>
<evidence type="ECO:0000256" key="3">
    <source>
        <dbReference type="ARBA" id="ARBA00047591"/>
    </source>
</evidence>
<comment type="catalytic activity">
    <reaction evidence="3">
        <text>a diacylglycerol + H2O = a monoacylglycerol + a fatty acid + H(+)</text>
        <dbReference type="Rhea" id="RHEA:32731"/>
        <dbReference type="ChEBI" id="CHEBI:15377"/>
        <dbReference type="ChEBI" id="CHEBI:15378"/>
        <dbReference type="ChEBI" id="CHEBI:17408"/>
        <dbReference type="ChEBI" id="CHEBI:18035"/>
        <dbReference type="ChEBI" id="CHEBI:28868"/>
    </reaction>
</comment>
<keyword evidence="6" id="KW-1133">Transmembrane helix</keyword>
<dbReference type="Gene3D" id="3.40.50.1820">
    <property type="entry name" value="alpha/beta hydrolase"/>
    <property type="match status" value="1"/>
</dbReference>
<evidence type="ECO:0000256" key="6">
    <source>
        <dbReference type="SAM" id="Phobius"/>
    </source>
</evidence>
<evidence type="ECO:0000256" key="1">
    <source>
        <dbReference type="ARBA" id="ARBA00023157"/>
    </source>
</evidence>
<feature type="domain" description="Fungal lipase-type" evidence="7">
    <location>
        <begin position="284"/>
        <end position="443"/>
    </location>
</feature>
<comment type="similarity">
    <text evidence="2">Belongs to the AB hydrolase superfamily. Lipase family. Class 3 subfamily.</text>
</comment>
<dbReference type="AlphaFoldDB" id="A0A166AAU1"/>
<dbReference type="PANTHER" id="PTHR45856:SF24">
    <property type="entry name" value="FUNGAL LIPASE-LIKE DOMAIN-CONTAINING PROTEIN"/>
    <property type="match status" value="1"/>
</dbReference>
<keyword evidence="6" id="KW-0812">Transmembrane</keyword>
<evidence type="ECO:0000256" key="5">
    <source>
        <dbReference type="SAM" id="MobiDB-lite"/>
    </source>
</evidence>
<dbReference type="PANTHER" id="PTHR45856">
    <property type="entry name" value="ALPHA/BETA-HYDROLASES SUPERFAMILY PROTEIN"/>
    <property type="match status" value="1"/>
</dbReference>
<dbReference type="InterPro" id="IPR029058">
    <property type="entry name" value="AB_hydrolase_fold"/>
</dbReference>
<evidence type="ECO:0000313" key="8">
    <source>
        <dbReference type="EMBL" id="KZP11420.1"/>
    </source>
</evidence>
<dbReference type="SUPFAM" id="SSF53474">
    <property type="entry name" value="alpha/beta-Hydrolases"/>
    <property type="match status" value="1"/>
</dbReference>
<keyword evidence="9" id="KW-1185">Reference proteome</keyword>
<feature type="transmembrane region" description="Helical" evidence="6">
    <location>
        <begin position="56"/>
        <end position="78"/>
    </location>
</feature>
<proteinExistence type="inferred from homology"/>
<organism evidence="8 9">
    <name type="scientific">Athelia psychrophila</name>
    <dbReference type="NCBI Taxonomy" id="1759441"/>
    <lineage>
        <taxon>Eukaryota</taxon>
        <taxon>Fungi</taxon>
        <taxon>Dikarya</taxon>
        <taxon>Basidiomycota</taxon>
        <taxon>Agaricomycotina</taxon>
        <taxon>Agaricomycetes</taxon>
        <taxon>Agaricomycetidae</taxon>
        <taxon>Atheliales</taxon>
        <taxon>Atheliaceae</taxon>
        <taxon>Athelia</taxon>
    </lineage>
</organism>
<accession>A0A166AAU1</accession>
<dbReference type="InterPro" id="IPR051218">
    <property type="entry name" value="Sec_MonoDiacylglyc_Lipase"/>
</dbReference>
<dbReference type="Pfam" id="PF01764">
    <property type="entry name" value="Lipase_3"/>
    <property type="match status" value="1"/>
</dbReference>
<gene>
    <name evidence="8" type="ORF">FIBSPDRAFT_962289</name>
</gene>
<evidence type="ECO:0000313" key="9">
    <source>
        <dbReference type="Proteomes" id="UP000076532"/>
    </source>
</evidence>
<protein>
    <submittedName>
        <fullName evidence="8">Alpha/beta-hydrolase</fullName>
    </submittedName>
</protein>
<keyword evidence="1" id="KW-1015">Disulfide bond</keyword>
<dbReference type="GO" id="GO:0006629">
    <property type="term" value="P:lipid metabolic process"/>
    <property type="evidence" value="ECO:0007669"/>
    <property type="project" value="InterPro"/>
</dbReference>
<name>A0A166AAU1_9AGAM</name>
<keyword evidence="6" id="KW-0472">Membrane</keyword>
<reference evidence="8 9" key="1">
    <citation type="journal article" date="2016" name="Mol. Biol. Evol.">
        <title>Comparative Genomics of Early-Diverging Mushroom-Forming Fungi Provides Insights into the Origins of Lignocellulose Decay Capabilities.</title>
        <authorList>
            <person name="Nagy L.G."/>
            <person name="Riley R."/>
            <person name="Tritt A."/>
            <person name="Adam C."/>
            <person name="Daum C."/>
            <person name="Floudas D."/>
            <person name="Sun H."/>
            <person name="Yadav J.S."/>
            <person name="Pangilinan J."/>
            <person name="Larsson K.H."/>
            <person name="Matsuura K."/>
            <person name="Barry K."/>
            <person name="Labutti K."/>
            <person name="Kuo R."/>
            <person name="Ohm R.A."/>
            <person name="Bhattacharya S.S."/>
            <person name="Shirouzu T."/>
            <person name="Yoshinaga Y."/>
            <person name="Martin F.M."/>
            <person name="Grigoriev I.V."/>
            <person name="Hibbett D.S."/>
        </authorList>
    </citation>
    <scope>NUCLEOTIDE SEQUENCE [LARGE SCALE GENOMIC DNA]</scope>
    <source>
        <strain evidence="8 9">CBS 109695</strain>
    </source>
</reference>
<evidence type="ECO:0000259" key="7">
    <source>
        <dbReference type="Pfam" id="PF01764"/>
    </source>
</evidence>
<dbReference type="OrthoDB" id="426718at2759"/>
<dbReference type="Proteomes" id="UP000076532">
    <property type="component" value="Unassembled WGS sequence"/>
</dbReference>